<evidence type="ECO:0000313" key="1">
    <source>
        <dbReference type="EMBL" id="SUI39445.1"/>
    </source>
</evidence>
<accession>A0A379Y1C5</accession>
<proteinExistence type="predicted"/>
<dbReference type="EMBL" id="UGYK01000002">
    <property type="protein sequence ID" value="SUI39445.1"/>
    <property type="molecule type" value="Genomic_DNA"/>
</dbReference>
<organism evidence="1 2">
    <name type="scientific">Serratia marcescens</name>
    <dbReference type="NCBI Taxonomy" id="615"/>
    <lineage>
        <taxon>Bacteria</taxon>
        <taxon>Pseudomonadati</taxon>
        <taxon>Pseudomonadota</taxon>
        <taxon>Gammaproteobacteria</taxon>
        <taxon>Enterobacterales</taxon>
        <taxon>Yersiniaceae</taxon>
        <taxon>Serratia</taxon>
    </lineage>
</organism>
<name>A0A379Y1C5_SERMA</name>
<dbReference type="Pfam" id="PF06629">
    <property type="entry name" value="MipA"/>
    <property type="match status" value="1"/>
</dbReference>
<evidence type="ECO:0000313" key="2">
    <source>
        <dbReference type="Proteomes" id="UP000254765"/>
    </source>
</evidence>
<dbReference type="AlphaFoldDB" id="A0A379Y1C5"/>
<sequence length="140" mass="14825">MSYAQDEGAAFHVAAGVATEPAYVGSSHYVAQPVYDAGGSYRNATWGTFELGVLQGARWQLPLSSPLGVALLMAYDAGRDERIRTLGGHNTQLRGMGDLGGALEAGAELSYQFAPARVYVKGMQALRSRDYGDEALGHTA</sequence>
<reference evidence="1 2" key="1">
    <citation type="submission" date="2018-06" db="EMBL/GenBank/DDBJ databases">
        <authorList>
            <consortium name="Pathogen Informatics"/>
            <person name="Doyle S."/>
        </authorList>
    </citation>
    <scope>NUCLEOTIDE SEQUENCE [LARGE SCALE GENOMIC DNA]</scope>
    <source>
        <strain evidence="1 2">NCTC10211</strain>
    </source>
</reference>
<gene>
    <name evidence="1" type="ORF">NCTC10211_00371</name>
</gene>
<protein>
    <submittedName>
        <fullName evidence="1">Uncharacterized protein</fullName>
    </submittedName>
</protein>
<dbReference type="RefSeq" id="WP_261140115.1">
    <property type="nucleotide sequence ID" value="NZ_CAMIQS010000006.1"/>
</dbReference>
<dbReference type="Proteomes" id="UP000254765">
    <property type="component" value="Unassembled WGS sequence"/>
</dbReference>
<dbReference type="InterPro" id="IPR010583">
    <property type="entry name" value="MipA"/>
</dbReference>